<name>A0A6H1Q136_9PROT</name>
<dbReference type="InterPro" id="IPR006342">
    <property type="entry name" value="FkbM_mtfrase"/>
</dbReference>
<dbReference type="Pfam" id="PF05050">
    <property type="entry name" value="Methyltransf_21"/>
    <property type="match status" value="1"/>
</dbReference>
<dbReference type="PANTHER" id="PTHR32026">
    <property type="entry name" value="METHYLTRANSFERASE-LIKE PROTEIN 24"/>
    <property type="match status" value="1"/>
</dbReference>
<accession>A0A6H1Q136</accession>
<reference evidence="2 3" key="1">
    <citation type="journal article" date="2020" name="Nat. Microbiol.">
        <title>Lysogenic host-virus interactions in SAR11 marine bacteria.</title>
        <authorList>
            <person name="Morris R.M."/>
            <person name="Cain K.R."/>
            <person name="Hvorecny K.L."/>
            <person name="Kollman J.M."/>
        </authorList>
    </citation>
    <scope>NUCLEOTIDE SEQUENCE [LARGE SCALE GENOMIC DNA]</scope>
    <source>
        <strain evidence="2 3">NP1</strain>
    </source>
</reference>
<dbReference type="InterPro" id="IPR026913">
    <property type="entry name" value="METTL24"/>
</dbReference>
<dbReference type="AlphaFoldDB" id="A0A6H1Q136"/>
<proteinExistence type="predicted"/>
<dbReference type="Proteomes" id="UP000501094">
    <property type="component" value="Chromosome"/>
</dbReference>
<gene>
    <name evidence="2" type="ORF">E5R92_01880</name>
</gene>
<protein>
    <recommendedName>
        <fullName evidence="1">Methyltransferase FkbM domain-containing protein</fullName>
    </recommendedName>
</protein>
<keyword evidence="3" id="KW-1185">Reference proteome</keyword>
<organism evidence="2 3">
    <name type="scientific">Candidatus Pelagibacter giovannonii</name>
    <dbReference type="NCBI Taxonomy" id="2563896"/>
    <lineage>
        <taxon>Bacteria</taxon>
        <taxon>Pseudomonadati</taxon>
        <taxon>Pseudomonadota</taxon>
        <taxon>Alphaproteobacteria</taxon>
        <taxon>Candidatus Pelagibacterales</taxon>
        <taxon>Candidatus Pelagibacteraceae</taxon>
        <taxon>Candidatus Pelagibacter</taxon>
    </lineage>
</organism>
<feature type="domain" description="Methyltransferase FkbM" evidence="1">
    <location>
        <begin position="123"/>
        <end position="189"/>
    </location>
</feature>
<dbReference type="KEGG" id="peg:E5R92_01880"/>
<evidence type="ECO:0000313" key="2">
    <source>
        <dbReference type="EMBL" id="QIZ20534.1"/>
    </source>
</evidence>
<dbReference type="RefSeq" id="WP_168606426.1">
    <property type="nucleotide sequence ID" value="NZ_CP038852.1"/>
</dbReference>
<sequence>MLPNFLKPFHIDNQKLVRVGPKLDGGYVIDKKSILNTDVIIACGLNDDWEFEKSFLKINTQCIVEAYDHTVNKKFWVERFKKDIIHFFLFKKIRLKKIIHIFKYLDYLIFFRNQNKHYILKIGTEDVYNTAISINKILENYQNVILKVDIEGDEYKVLDQILNNSNKINTLIIEFHDIHKNIDKIEDFINISKELKLIHIHANNFAGLNEDGDPNVIELTFTNINKNELSLVKTDKSFPVEQLDYKNINRIEDIYLKFND</sequence>
<evidence type="ECO:0000259" key="1">
    <source>
        <dbReference type="Pfam" id="PF05050"/>
    </source>
</evidence>
<dbReference type="EMBL" id="CP038852">
    <property type="protein sequence ID" value="QIZ20534.1"/>
    <property type="molecule type" value="Genomic_DNA"/>
</dbReference>
<evidence type="ECO:0000313" key="3">
    <source>
        <dbReference type="Proteomes" id="UP000501094"/>
    </source>
</evidence>